<reference evidence="2 3" key="1">
    <citation type="journal article" date="2013" name="J. Biotechnol.">
        <title>Establishment and interpretation of the genome sequence of the phytopathogenic fungus Rhizoctonia solani AG1-IB isolate 7/3/14.</title>
        <authorList>
            <person name="Wibberg D.W."/>
            <person name="Jelonek L.J."/>
            <person name="Rupp O.R."/>
            <person name="Hennig M.H."/>
            <person name="Eikmeyer F.E."/>
            <person name="Goesmann A.G."/>
            <person name="Hartmann A.H."/>
            <person name="Borriss R.B."/>
            <person name="Grosch R.G."/>
            <person name="Puehler A.P."/>
            <person name="Schlueter A.S."/>
        </authorList>
    </citation>
    <scope>NUCLEOTIDE SEQUENCE [LARGE SCALE GENOMIC DNA]</scope>
    <source>
        <strain evidence="3">AG1-IB / isolate 7/3/14</strain>
    </source>
</reference>
<name>M5BMX4_THACB</name>
<dbReference type="Pfam" id="PF06090">
    <property type="entry name" value="Ins_P5_2-kin"/>
    <property type="match status" value="1"/>
</dbReference>
<organism evidence="2 3">
    <name type="scientific">Thanatephorus cucumeris (strain AG1-IB / isolate 7/3/14)</name>
    <name type="common">Lettuce bottom rot fungus</name>
    <name type="synonym">Rhizoctonia solani</name>
    <dbReference type="NCBI Taxonomy" id="1108050"/>
    <lineage>
        <taxon>Eukaryota</taxon>
        <taxon>Fungi</taxon>
        <taxon>Dikarya</taxon>
        <taxon>Basidiomycota</taxon>
        <taxon>Agaricomycotina</taxon>
        <taxon>Agaricomycetes</taxon>
        <taxon>Cantharellales</taxon>
        <taxon>Ceratobasidiaceae</taxon>
        <taxon>Rhizoctonia</taxon>
        <taxon>Rhizoctonia solani AG-1</taxon>
    </lineage>
</organism>
<sequence>MVGLTPPIASDETEPSLDDWEDFVAEYLSHGPYMSSEPYPTDPPREEDLRYWLTSYLMGATFKDCSVMLRFPPGKVSPDWTFDNPHRDVSLPLMTAIDLDPKSMRRLQKWLDMDQEIVRNYADAVDEGRASGLCVDARVGCADGQIQKGQT</sequence>
<dbReference type="GO" id="GO:0005524">
    <property type="term" value="F:ATP binding"/>
    <property type="evidence" value="ECO:0007669"/>
    <property type="project" value="UniProtKB-KW"/>
</dbReference>
<comment type="catalytic activity">
    <reaction evidence="1">
        <text>1D-myo-inositol 1,3,4,5,6-pentakisphosphate + ATP = 1D-myo-inositol hexakisphosphate + ADP + H(+)</text>
        <dbReference type="Rhea" id="RHEA:20313"/>
        <dbReference type="ChEBI" id="CHEBI:15378"/>
        <dbReference type="ChEBI" id="CHEBI:30616"/>
        <dbReference type="ChEBI" id="CHEBI:57733"/>
        <dbReference type="ChEBI" id="CHEBI:58130"/>
        <dbReference type="ChEBI" id="CHEBI:456216"/>
        <dbReference type="EC" id="2.7.1.158"/>
    </reaction>
</comment>
<dbReference type="GO" id="GO:0035299">
    <property type="term" value="F:inositol-1,3,4,5,6-pentakisphosphate 2-kinase activity"/>
    <property type="evidence" value="ECO:0007669"/>
    <property type="project" value="UniProtKB-EC"/>
</dbReference>
<accession>M5BMX4</accession>
<comment type="caution">
    <text evidence="2">The sequence shown here is derived from an EMBL/GenBank/DDBJ whole genome shotgun (WGS) entry which is preliminary data.</text>
</comment>
<comment type="function">
    <text evidence="1">Phosphorylates Ins(1,3,4,5,6)P5 at position 2 to form Ins(1,2,3,4,5,6)P6 (InsP6 or phytate).</text>
</comment>
<keyword evidence="1" id="KW-0067">ATP-binding</keyword>
<dbReference type="AlphaFoldDB" id="M5BMX4"/>
<dbReference type="InterPro" id="IPR009286">
    <property type="entry name" value="Ins_P5_2-kin"/>
</dbReference>
<dbReference type="Proteomes" id="UP000012065">
    <property type="component" value="Unassembled WGS sequence"/>
</dbReference>
<evidence type="ECO:0000256" key="1">
    <source>
        <dbReference type="RuleBase" id="RU364126"/>
    </source>
</evidence>
<comment type="domain">
    <text evidence="1">The EXKPK motif is conserved in inositol-pentakisphosphate 2-kinases of both family 1 and 2.</text>
</comment>
<dbReference type="EC" id="2.7.1.158" evidence="1"/>
<keyword evidence="1" id="KW-0418">Kinase</keyword>
<dbReference type="HOGENOM" id="CLU_1732727_0_0_1"/>
<evidence type="ECO:0000313" key="2">
    <source>
        <dbReference type="EMBL" id="CCO27575.1"/>
    </source>
</evidence>
<evidence type="ECO:0000313" key="3">
    <source>
        <dbReference type="Proteomes" id="UP000012065"/>
    </source>
</evidence>
<proteinExistence type="predicted"/>
<protein>
    <recommendedName>
        <fullName evidence="1">Inositol-pentakisphosphate 2-kinase</fullName>
        <ecNumber evidence="1">2.7.1.158</ecNumber>
    </recommendedName>
</protein>
<dbReference type="EMBL" id="CAOJ01002080">
    <property type="protein sequence ID" value="CCO27575.1"/>
    <property type="molecule type" value="Genomic_DNA"/>
</dbReference>
<keyword evidence="1" id="KW-0547">Nucleotide-binding</keyword>
<keyword evidence="1" id="KW-0808">Transferase</keyword>
<gene>
    <name evidence="2" type="ORF">BN14_01558</name>
</gene>